<protein>
    <recommendedName>
        <fullName evidence="2">Transposase zinc-binding domain-containing protein</fullName>
    </recommendedName>
</protein>
<gene>
    <name evidence="1" type="ORF">LCGC14_2316190</name>
</gene>
<accession>A0A0F9FE30</accession>
<sequence>METVSAKASRRSWARLIQKVYEVDPLICEKCGHEIRVIAVIINPGECKH</sequence>
<feature type="non-terminal residue" evidence="1">
    <location>
        <position position="49"/>
    </location>
</feature>
<evidence type="ECO:0008006" key="2">
    <source>
        <dbReference type="Google" id="ProtNLM"/>
    </source>
</evidence>
<dbReference type="AlphaFoldDB" id="A0A0F9FE30"/>
<dbReference type="EMBL" id="LAZR01032980">
    <property type="protein sequence ID" value="KKL49367.1"/>
    <property type="molecule type" value="Genomic_DNA"/>
</dbReference>
<name>A0A0F9FE30_9ZZZZ</name>
<evidence type="ECO:0000313" key="1">
    <source>
        <dbReference type="EMBL" id="KKL49367.1"/>
    </source>
</evidence>
<reference evidence="1" key="1">
    <citation type="journal article" date="2015" name="Nature">
        <title>Complex archaea that bridge the gap between prokaryotes and eukaryotes.</title>
        <authorList>
            <person name="Spang A."/>
            <person name="Saw J.H."/>
            <person name="Jorgensen S.L."/>
            <person name="Zaremba-Niedzwiedzka K."/>
            <person name="Martijn J."/>
            <person name="Lind A.E."/>
            <person name="van Eijk R."/>
            <person name="Schleper C."/>
            <person name="Guy L."/>
            <person name="Ettema T.J."/>
        </authorList>
    </citation>
    <scope>NUCLEOTIDE SEQUENCE</scope>
</reference>
<comment type="caution">
    <text evidence="1">The sequence shown here is derived from an EMBL/GenBank/DDBJ whole genome shotgun (WGS) entry which is preliminary data.</text>
</comment>
<proteinExistence type="predicted"/>
<organism evidence="1">
    <name type="scientific">marine sediment metagenome</name>
    <dbReference type="NCBI Taxonomy" id="412755"/>
    <lineage>
        <taxon>unclassified sequences</taxon>
        <taxon>metagenomes</taxon>
        <taxon>ecological metagenomes</taxon>
    </lineage>
</organism>